<name>A0A0A9AZA8_ARUDO</name>
<accession>A0A0A9AZA8</accession>
<reference evidence="1" key="1">
    <citation type="submission" date="2014-09" db="EMBL/GenBank/DDBJ databases">
        <authorList>
            <person name="Magalhaes I.L.F."/>
            <person name="Oliveira U."/>
            <person name="Santos F.R."/>
            <person name="Vidigal T.H.D.A."/>
            <person name="Brescovit A.D."/>
            <person name="Santos A.J."/>
        </authorList>
    </citation>
    <scope>NUCLEOTIDE SEQUENCE</scope>
    <source>
        <tissue evidence="1">Shoot tissue taken approximately 20 cm above the soil surface</tissue>
    </source>
</reference>
<protein>
    <submittedName>
        <fullName evidence="1">Uncharacterized protein</fullName>
    </submittedName>
</protein>
<dbReference type="EMBL" id="GBRH01242687">
    <property type="protein sequence ID" value="JAD55208.1"/>
    <property type="molecule type" value="Transcribed_RNA"/>
</dbReference>
<dbReference type="AlphaFoldDB" id="A0A0A9AZA8"/>
<sequence length="61" mass="6583">MCRCNCTCTTPSSSTWNMCTRNGGSSRSVGSNSGRLPNMEKTYGKCKISTRGLCKNRSGEP</sequence>
<organism evidence="1">
    <name type="scientific">Arundo donax</name>
    <name type="common">Giant reed</name>
    <name type="synonym">Donax arundinaceus</name>
    <dbReference type="NCBI Taxonomy" id="35708"/>
    <lineage>
        <taxon>Eukaryota</taxon>
        <taxon>Viridiplantae</taxon>
        <taxon>Streptophyta</taxon>
        <taxon>Embryophyta</taxon>
        <taxon>Tracheophyta</taxon>
        <taxon>Spermatophyta</taxon>
        <taxon>Magnoliopsida</taxon>
        <taxon>Liliopsida</taxon>
        <taxon>Poales</taxon>
        <taxon>Poaceae</taxon>
        <taxon>PACMAD clade</taxon>
        <taxon>Arundinoideae</taxon>
        <taxon>Arundineae</taxon>
        <taxon>Arundo</taxon>
    </lineage>
</organism>
<reference evidence="1" key="2">
    <citation type="journal article" date="2015" name="Data Brief">
        <title>Shoot transcriptome of the giant reed, Arundo donax.</title>
        <authorList>
            <person name="Barrero R.A."/>
            <person name="Guerrero F.D."/>
            <person name="Moolhuijzen P."/>
            <person name="Goolsby J.A."/>
            <person name="Tidwell J."/>
            <person name="Bellgard S.E."/>
            <person name="Bellgard M.I."/>
        </authorList>
    </citation>
    <scope>NUCLEOTIDE SEQUENCE</scope>
    <source>
        <tissue evidence="1">Shoot tissue taken approximately 20 cm above the soil surface</tissue>
    </source>
</reference>
<evidence type="ECO:0000313" key="1">
    <source>
        <dbReference type="EMBL" id="JAD55208.1"/>
    </source>
</evidence>
<proteinExistence type="predicted"/>